<organism evidence="1">
    <name type="scientific">Phascolarctobacterium faecium</name>
    <dbReference type="NCBI Taxonomy" id="33025"/>
    <lineage>
        <taxon>Bacteria</taxon>
        <taxon>Bacillati</taxon>
        <taxon>Bacillota</taxon>
        <taxon>Negativicutes</taxon>
        <taxon>Acidaminococcales</taxon>
        <taxon>Acidaminococcaceae</taxon>
        <taxon>Phascolarctobacterium</taxon>
    </lineage>
</organism>
<sequence>MKVDYKKLKQGLGELTGYDFAAAEQQARILGDGTPEIVYSKTFHAVIAAKVLGVTIDDIKGLPIREYVAVTSNVSVFLVGTLTDQALQELSGK</sequence>
<protein>
    <submittedName>
        <fullName evidence="1">Uncharacterized protein</fullName>
    </submittedName>
</protein>
<dbReference type="EMBL" id="CBDS010000038">
    <property type="protein sequence ID" value="CDB45484.1"/>
    <property type="molecule type" value="Genomic_DNA"/>
</dbReference>
<accession>R6IG09</accession>
<dbReference type="HOGENOM" id="CLU_161958_1_1_9"/>
<proteinExistence type="predicted"/>
<accession>A0A3G9HCM1</accession>
<name>R6IG09_9FIRM</name>
<dbReference type="AlphaFoldDB" id="R6IG09"/>
<comment type="caution">
    <text evidence="1">The sequence shown here is derived from an EMBL/GenBank/DDBJ whole genome shotgun (WGS) entry which is preliminary data.</text>
</comment>
<reference evidence="1" key="1">
    <citation type="submission" date="2012-11" db="EMBL/GenBank/DDBJ databases">
        <title>Dependencies among metagenomic species, viruses, plasmids and units of genetic variation.</title>
        <authorList>
            <person name="Nielsen H.B."/>
            <person name="Almeida M."/>
            <person name="Juncker A.S."/>
            <person name="Rasmussen S."/>
            <person name="Li J."/>
            <person name="Sunagawa S."/>
            <person name="Plichta D."/>
            <person name="Gautier L."/>
            <person name="Le Chatelier E."/>
            <person name="Peletier E."/>
            <person name="Bonde I."/>
            <person name="Nielsen T."/>
            <person name="Manichanh C."/>
            <person name="Arumugam M."/>
            <person name="Batto J."/>
            <person name="Santos M.B.Q.D."/>
            <person name="Blom N."/>
            <person name="Borruel N."/>
            <person name="Burgdorf K.S."/>
            <person name="Boumezbeur F."/>
            <person name="Casellas F."/>
            <person name="Dore J."/>
            <person name="Guarner F."/>
            <person name="Hansen T."/>
            <person name="Hildebrand F."/>
            <person name="Kaas R.S."/>
            <person name="Kennedy S."/>
            <person name="Kristiansen K."/>
            <person name="Kultima J.R."/>
            <person name="Leonard P."/>
            <person name="Levenez F."/>
            <person name="Lund O."/>
            <person name="Moumen B."/>
            <person name="Le Paslier D."/>
            <person name="Pons N."/>
            <person name="Pedersen O."/>
            <person name="Prifti E."/>
            <person name="Qin J."/>
            <person name="Raes J."/>
            <person name="Tap J."/>
            <person name="Tims S."/>
            <person name="Ussery D.W."/>
            <person name="Yamada T."/>
            <person name="MetaHit consortium"/>
            <person name="Renault P."/>
            <person name="Sicheritz-Ponten T."/>
            <person name="Bork P."/>
            <person name="Wang J."/>
            <person name="Brunak S."/>
            <person name="Ehrlich S.D."/>
        </authorList>
    </citation>
    <scope>NUCLEOTIDE SEQUENCE [LARGE SCALE GENOMIC DNA]</scope>
</reference>
<evidence type="ECO:0000313" key="1">
    <source>
        <dbReference type="EMBL" id="CDB45484.1"/>
    </source>
</evidence>
<gene>
    <name evidence="1" type="ORF">BN533_00013</name>
</gene>